<evidence type="ECO:0000313" key="2">
    <source>
        <dbReference type="Proteomes" id="UP000623467"/>
    </source>
</evidence>
<dbReference type="EMBL" id="JACAZH010000020">
    <property type="protein sequence ID" value="KAF7345145.1"/>
    <property type="molecule type" value="Genomic_DNA"/>
</dbReference>
<comment type="caution">
    <text evidence="1">The sequence shown here is derived from an EMBL/GenBank/DDBJ whole genome shotgun (WGS) entry which is preliminary data.</text>
</comment>
<dbReference type="AlphaFoldDB" id="A0A8H7CPA9"/>
<protein>
    <submittedName>
        <fullName evidence="1">F-box domain-containing protein</fullName>
    </submittedName>
</protein>
<sequence>MSRAQMPSVCSQCGAFAVSSSNDFELNLTTLARFAHLSATNEPPRDAELPLIRSIVQKTSARLASLDAEICRLKGRLSELEEERTALSVYLAQNRKILSPLRRMPPEILGEIFSWSQPSDHHPTFSTKNCHWVLTYICSAWRAVALSKPSLWSIIQVSFSRGQRYPLEMVKVQIERARELDINFLGSQNVDSAPQIAMFSLLSQYSSRWAFLSIQLTPTDDAPE</sequence>
<evidence type="ECO:0000313" key="1">
    <source>
        <dbReference type="EMBL" id="KAF7345145.1"/>
    </source>
</evidence>
<proteinExistence type="predicted"/>
<gene>
    <name evidence="1" type="ORF">MSAN_01890600</name>
</gene>
<reference evidence="1" key="1">
    <citation type="submission" date="2020-05" db="EMBL/GenBank/DDBJ databases">
        <title>Mycena genomes resolve the evolution of fungal bioluminescence.</title>
        <authorList>
            <person name="Tsai I.J."/>
        </authorList>
    </citation>
    <scope>NUCLEOTIDE SEQUENCE</scope>
    <source>
        <strain evidence="1">160909Yilan</strain>
    </source>
</reference>
<dbReference type="Proteomes" id="UP000623467">
    <property type="component" value="Unassembled WGS sequence"/>
</dbReference>
<organism evidence="1 2">
    <name type="scientific">Mycena sanguinolenta</name>
    <dbReference type="NCBI Taxonomy" id="230812"/>
    <lineage>
        <taxon>Eukaryota</taxon>
        <taxon>Fungi</taxon>
        <taxon>Dikarya</taxon>
        <taxon>Basidiomycota</taxon>
        <taxon>Agaricomycotina</taxon>
        <taxon>Agaricomycetes</taxon>
        <taxon>Agaricomycetidae</taxon>
        <taxon>Agaricales</taxon>
        <taxon>Marasmiineae</taxon>
        <taxon>Mycenaceae</taxon>
        <taxon>Mycena</taxon>
    </lineage>
</organism>
<name>A0A8H7CPA9_9AGAR</name>
<dbReference type="OrthoDB" id="3365698at2759"/>
<accession>A0A8H7CPA9</accession>
<keyword evidence="2" id="KW-1185">Reference proteome</keyword>